<evidence type="ECO:0000313" key="7">
    <source>
        <dbReference type="EMBL" id="OOG21975.1"/>
    </source>
</evidence>
<accession>A0A1V3NAA9</accession>
<evidence type="ECO:0000256" key="3">
    <source>
        <dbReference type="ARBA" id="ARBA00022729"/>
    </source>
</evidence>
<proteinExistence type="inferred from homology"/>
<comment type="similarity">
    <text evidence="2">Belongs to the MipA/OmpV family.</text>
</comment>
<keyword evidence="4" id="KW-0472">Membrane</keyword>
<evidence type="ECO:0000256" key="5">
    <source>
        <dbReference type="ARBA" id="ARBA00023237"/>
    </source>
</evidence>
<comment type="caution">
    <text evidence="7">The sequence shown here is derived from an EMBL/GenBank/DDBJ whole genome shotgun (WGS) entry which is preliminary data.</text>
</comment>
<dbReference type="PANTHER" id="PTHR38776">
    <property type="entry name" value="MLTA-INTERACTING PROTEIN-RELATED"/>
    <property type="match status" value="1"/>
</dbReference>
<keyword evidence="8" id="KW-1185">Reference proteome</keyword>
<keyword evidence="3 6" id="KW-0732">Signal</keyword>
<organism evidence="7 8">
    <name type="scientific">Thioalkalivibrio denitrificans</name>
    <dbReference type="NCBI Taxonomy" id="108003"/>
    <lineage>
        <taxon>Bacteria</taxon>
        <taxon>Pseudomonadati</taxon>
        <taxon>Pseudomonadota</taxon>
        <taxon>Gammaproteobacteria</taxon>
        <taxon>Chromatiales</taxon>
        <taxon>Ectothiorhodospiraceae</taxon>
        <taxon>Thioalkalivibrio</taxon>
    </lineage>
</organism>
<dbReference type="EMBL" id="MVBK01000117">
    <property type="protein sequence ID" value="OOG21975.1"/>
    <property type="molecule type" value="Genomic_DNA"/>
</dbReference>
<dbReference type="Pfam" id="PF06629">
    <property type="entry name" value="MipA"/>
    <property type="match status" value="1"/>
</dbReference>
<name>A0A1V3NAA9_9GAMM</name>
<reference evidence="7 8" key="1">
    <citation type="submission" date="2017-02" db="EMBL/GenBank/DDBJ databases">
        <title>Genomic diversity within the haloalkaliphilic genus Thioalkalivibrio.</title>
        <authorList>
            <person name="Ahn A.-C."/>
            <person name="Meier-Kolthoff J."/>
            <person name="Overmars L."/>
            <person name="Richter M."/>
            <person name="Woyke T."/>
            <person name="Sorokin D.Y."/>
            <person name="Muyzer G."/>
        </authorList>
    </citation>
    <scope>NUCLEOTIDE SEQUENCE [LARGE SCALE GENOMIC DNA]</scope>
    <source>
        <strain evidence="7 8">ALJD</strain>
    </source>
</reference>
<dbReference type="OrthoDB" id="8562138at2"/>
<evidence type="ECO:0000256" key="6">
    <source>
        <dbReference type="SAM" id="SignalP"/>
    </source>
</evidence>
<evidence type="ECO:0000313" key="8">
    <source>
        <dbReference type="Proteomes" id="UP000189462"/>
    </source>
</evidence>
<evidence type="ECO:0000256" key="1">
    <source>
        <dbReference type="ARBA" id="ARBA00004442"/>
    </source>
</evidence>
<comment type="subcellular location">
    <subcellularLocation>
        <location evidence="1">Cell outer membrane</location>
    </subcellularLocation>
</comment>
<evidence type="ECO:0000256" key="4">
    <source>
        <dbReference type="ARBA" id="ARBA00023136"/>
    </source>
</evidence>
<gene>
    <name evidence="7" type="ORF">B1C78_15775</name>
</gene>
<protein>
    <submittedName>
        <fullName evidence="7">Scaffolding protein</fullName>
    </submittedName>
</protein>
<sequence>MSIPRTNSWLIAAVLLAGASPAPAQWELGGAVIARDPIQRGADSDPLVVPMIQYSGERFFLRGIEAGMFLFGDESRHTSLFIRPRLDGYRADDDPFLDGMDARRNSADAGLRVSQGMGPWRLTATATTDALGRHHGQTLSGTVARSFGSPRLMFVPYAGLEWMSASLVDYYYGVSSSEARSDRPAYDGSATVNVIYGARVVAPLTPRVTFQGIVAGTRYGNEVNDSPLTTDRYRAISILGVSYRF</sequence>
<keyword evidence="5" id="KW-0998">Cell outer membrane</keyword>
<feature type="signal peptide" evidence="6">
    <location>
        <begin position="1"/>
        <end position="24"/>
    </location>
</feature>
<feature type="chain" id="PRO_5012663222" evidence="6">
    <location>
        <begin position="25"/>
        <end position="245"/>
    </location>
</feature>
<evidence type="ECO:0000256" key="2">
    <source>
        <dbReference type="ARBA" id="ARBA00005722"/>
    </source>
</evidence>
<dbReference type="InterPro" id="IPR010583">
    <property type="entry name" value="MipA"/>
</dbReference>
<dbReference type="Proteomes" id="UP000189462">
    <property type="component" value="Unassembled WGS sequence"/>
</dbReference>
<dbReference type="PANTHER" id="PTHR38776:SF1">
    <property type="entry name" value="MLTA-INTERACTING PROTEIN-RELATED"/>
    <property type="match status" value="1"/>
</dbReference>
<dbReference type="RefSeq" id="WP_077280113.1">
    <property type="nucleotide sequence ID" value="NZ_MVBK01000117.1"/>
</dbReference>
<dbReference type="GO" id="GO:0009279">
    <property type="term" value="C:cell outer membrane"/>
    <property type="evidence" value="ECO:0007669"/>
    <property type="project" value="UniProtKB-SubCell"/>
</dbReference>
<dbReference type="AlphaFoldDB" id="A0A1V3NAA9"/>